<keyword evidence="8" id="KW-1185">Reference proteome</keyword>
<evidence type="ECO:0000256" key="4">
    <source>
        <dbReference type="ARBA" id="ARBA00023163"/>
    </source>
</evidence>
<dbReference type="Pfam" id="PF00126">
    <property type="entry name" value="HTH_1"/>
    <property type="match status" value="1"/>
</dbReference>
<protein>
    <submittedName>
        <fullName evidence="7">LysR family transcriptional regulator</fullName>
    </submittedName>
</protein>
<dbReference type="FunFam" id="1.10.10.10:FF:000001">
    <property type="entry name" value="LysR family transcriptional regulator"/>
    <property type="match status" value="1"/>
</dbReference>
<feature type="domain" description="HTH lysR-type" evidence="6">
    <location>
        <begin position="102"/>
        <end position="155"/>
    </location>
</feature>
<organism evidence="7 8">
    <name type="scientific">Streptomyces benahoarensis</name>
    <dbReference type="NCBI Taxonomy" id="2595054"/>
    <lineage>
        <taxon>Bacteria</taxon>
        <taxon>Bacillati</taxon>
        <taxon>Actinomycetota</taxon>
        <taxon>Actinomycetes</taxon>
        <taxon>Kitasatosporales</taxon>
        <taxon>Streptomycetaceae</taxon>
        <taxon>Streptomyces</taxon>
    </lineage>
</organism>
<feature type="region of interest" description="Disordered" evidence="5">
    <location>
        <begin position="22"/>
        <end position="72"/>
    </location>
</feature>
<dbReference type="PANTHER" id="PTHR30346">
    <property type="entry name" value="TRANSCRIPTIONAL DUAL REGULATOR HCAR-RELATED"/>
    <property type="match status" value="1"/>
</dbReference>
<dbReference type="AlphaFoldDB" id="A0A553YC00"/>
<dbReference type="Gene3D" id="1.10.10.10">
    <property type="entry name" value="Winged helix-like DNA-binding domain superfamily/Winged helix DNA-binding domain"/>
    <property type="match status" value="1"/>
</dbReference>
<dbReference type="Proteomes" id="UP000320888">
    <property type="component" value="Unassembled WGS sequence"/>
</dbReference>
<dbReference type="InterPro" id="IPR005119">
    <property type="entry name" value="LysR_subst-bd"/>
</dbReference>
<dbReference type="GO" id="GO:0003700">
    <property type="term" value="F:DNA-binding transcription factor activity"/>
    <property type="evidence" value="ECO:0007669"/>
    <property type="project" value="InterPro"/>
</dbReference>
<dbReference type="PROSITE" id="PS50931">
    <property type="entry name" value="HTH_LYSR"/>
    <property type="match status" value="1"/>
</dbReference>
<dbReference type="PRINTS" id="PR00039">
    <property type="entry name" value="HTHLYSR"/>
</dbReference>
<dbReference type="Gene3D" id="3.40.190.290">
    <property type="match status" value="1"/>
</dbReference>
<dbReference type="SUPFAM" id="SSF46785">
    <property type="entry name" value="Winged helix' DNA-binding domain"/>
    <property type="match status" value="1"/>
</dbReference>
<dbReference type="PANTHER" id="PTHR30346:SF28">
    <property type="entry name" value="HTH-TYPE TRANSCRIPTIONAL REGULATOR CYNR"/>
    <property type="match status" value="1"/>
</dbReference>
<dbReference type="InterPro" id="IPR000847">
    <property type="entry name" value="LysR_HTH_N"/>
</dbReference>
<comment type="caution">
    <text evidence="7">The sequence shown here is derived from an EMBL/GenBank/DDBJ whole genome shotgun (WGS) entry which is preliminary data.</text>
</comment>
<dbReference type="GO" id="GO:0003677">
    <property type="term" value="F:DNA binding"/>
    <property type="evidence" value="ECO:0007669"/>
    <property type="project" value="UniProtKB-KW"/>
</dbReference>
<evidence type="ECO:0000256" key="2">
    <source>
        <dbReference type="ARBA" id="ARBA00023015"/>
    </source>
</evidence>
<feature type="non-terminal residue" evidence="7">
    <location>
        <position position="398"/>
    </location>
</feature>
<evidence type="ECO:0000256" key="3">
    <source>
        <dbReference type="ARBA" id="ARBA00023125"/>
    </source>
</evidence>
<accession>A0A553YC00</accession>
<dbReference type="SUPFAM" id="SSF53850">
    <property type="entry name" value="Periplasmic binding protein-like II"/>
    <property type="match status" value="1"/>
</dbReference>
<comment type="similarity">
    <text evidence="1">Belongs to the LysR transcriptional regulatory family.</text>
</comment>
<keyword evidence="4" id="KW-0804">Transcription</keyword>
<keyword evidence="2" id="KW-0805">Transcription regulation</keyword>
<dbReference type="Pfam" id="PF03466">
    <property type="entry name" value="LysR_substrate"/>
    <property type="match status" value="1"/>
</dbReference>
<gene>
    <name evidence="7" type="ORF">FNZ23_26670</name>
</gene>
<keyword evidence="3" id="KW-0238">DNA-binding</keyword>
<sequence>MMRPMHGSARYVPNMEQVSEWGGGASARARRAADGPRSAPVAGGTREPRSAPVAGGAREPRSAPVAGGAREPWGVLGPKGLPGLRGLPGLGAAGPLAAVCPDLVRFVAVARLEHLSAAADELDAPQSTVSRGIARLEAAVGTPLFDREGRGLRLTRHGRAFLARVQRGLAEIATGCEELRLATDVPGTVALGFLPALGAAPVPLLVSWFRERHPQARFQLVQDNAEGLLARLRAGEVDLCLTSPLPDEAGITTVPVAREPLRLVVPAGHRLAARERVRLTDAADEDFVMATSGYGLRRLVNGLCADAGFTPRVAFEGAEIATIRGFVAAGLGVAVLPPSPVPVPGLVDLPMDEPSAHRTVGLTRVTARTPTPAVADFIALLEERAQECFGAGSYTHLT</sequence>
<dbReference type="GO" id="GO:0032993">
    <property type="term" value="C:protein-DNA complex"/>
    <property type="evidence" value="ECO:0007669"/>
    <property type="project" value="TreeGrafter"/>
</dbReference>
<dbReference type="EMBL" id="VKLS01000546">
    <property type="protein sequence ID" value="TSB26741.1"/>
    <property type="molecule type" value="Genomic_DNA"/>
</dbReference>
<evidence type="ECO:0000313" key="8">
    <source>
        <dbReference type="Proteomes" id="UP000320888"/>
    </source>
</evidence>
<evidence type="ECO:0000256" key="5">
    <source>
        <dbReference type="SAM" id="MobiDB-lite"/>
    </source>
</evidence>
<name>A0A553YC00_9ACTN</name>
<evidence type="ECO:0000256" key="1">
    <source>
        <dbReference type="ARBA" id="ARBA00009437"/>
    </source>
</evidence>
<proteinExistence type="inferred from homology"/>
<dbReference type="InterPro" id="IPR036388">
    <property type="entry name" value="WH-like_DNA-bd_sf"/>
</dbReference>
<dbReference type="InterPro" id="IPR036390">
    <property type="entry name" value="WH_DNA-bd_sf"/>
</dbReference>
<evidence type="ECO:0000313" key="7">
    <source>
        <dbReference type="EMBL" id="TSB26741.1"/>
    </source>
</evidence>
<evidence type="ECO:0000259" key="6">
    <source>
        <dbReference type="PROSITE" id="PS50931"/>
    </source>
</evidence>
<reference evidence="7 8" key="1">
    <citation type="submission" date="2019-07" db="EMBL/GenBank/DDBJ databases">
        <title>Draft genome for Streptomyces benahoarensis MZ03-48.</title>
        <authorList>
            <person name="Gonzalez-Pimentel J.L."/>
        </authorList>
    </citation>
    <scope>NUCLEOTIDE SEQUENCE [LARGE SCALE GENOMIC DNA]</scope>
    <source>
        <strain evidence="7 8">MZ03-48</strain>
    </source>
</reference>